<feature type="region of interest" description="Disordered" evidence="1">
    <location>
        <begin position="1"/>
        <end position="42"/>
    </location>
</feature>
<comment type="caution">
    <text evidence="2">The sequence shown here is derived from an EMBL/GenBank/DDBJ whole genome shotgun (WGS) entry which is preliminary data.</text>
</comment>
<organism evidence="2 3">
    <name type="scientific">Georgenia yuyongxinii</name>
    <dbReference type="NCBI Taxonomy" id="2589797"/>
    <lineage>
        <taxon>Bacteria</taxon>
        <taxon>Bacillati</taxon>
        <taxon>Actinomycetota</taxon>
        <taxon>Actinomycetes</taxon>
        <taxon>Micrococcales</taxon>
        <taxon>Bogoriellaceae</taxon>
        <taxon>Georgenia</taxon>
    </lineage>
</organism>
<evidence type="ECO:0000256" key="1">
    <source>
        <dbReference type="SAM" id="MobiDB-lite"/>
    </source>
</evidence>
<gene>
    <name evidence="2" type="ORF">FJ693_11880</name>
</gene>
<feature type="compositionally biased region" description="Pro residues" evidence="1">
    <location>
        <begin position="8"/>
        <end position="35"/>
    </location>
</feature>
<dbReference type="Proteomes" id="UP000318693">
    <property type="component" value="Unassembled WGS sequence"/>
</dbReference>
<accession>A0A552WQV2</accession>
<name>A0A552WQV2_9MICO</name>
<evidence type="ECO:0000313" key="3">
    <source>
        <dbReference type="Proteomes" id="UP000318693"/>
    </source>
</evidence>
<dbReference type="AlphaFoldDB" id="A0A552WQV2"/>
<sequence>AAGRRPGAAPPPPAAPRAPDPPPPVGRPEPPPAPPRRSSERPVGFQFGVRAKRGLPFAVPHRCPGAGEDVARGATAPGCSHLGPVALRADRPSVCGSHLAGDHVRRHIWRRVTSHLRRASLAAIYRCDILRCYLGAGRHDPTRPNQRRSGALAP</sequence>
<proteinExistence type="predicted"/>
<feature type="non-terminal residue" evidence="2">
    <location>
        <position position="1"/>
    </location>
</feature>
<dbReference type="EMBL" id="VJXR01000034">
    <property type="protein sequence ID" value="TRW44833.1"/>
    <property type="molecule type" value="Genomic_DNA"/>
</dbReference>
<evidence type="ECO:0000313" key="2">
    <source>
        <dbReference type="EMBL" id="TRW44833.1"/>
    </source>
</evidence>
<protein>
    <submittedName>
        <fullName evidence="2">Uncharacterized protein</fullName>
    </submittedName>
</protein>
<keyword evidence="3" id="KW-1185">Reference proteome</keyword>
<reference evidence="2 3" key="1">
    <citation type="submission" date="2019-07" db="EMBL/GenBank/DDBJ databases">
        <title>Georgenia wutianyii sp. nov. and Georgenia *** sp. nov. isolated from plateau pika (Ochotona curzoniae) in the Qinghai-Tibet plateau of China.</title>
        <authorList>
            <person name="Tian Z."/>
        </authorList>
    </citation>
    <scope>NUCLEOTIDE SEQUENCE [LARGE SCALE GENOMIC DNA]</scope>
    <source>
        <strain evidence="2 3">Z446</strain>
    </source>
</reference>